<keyword evidence="1" id="KW-0472">Membrane</keyword>
<evidence type="ECO:0000313" key="2">
    <source>
        <dbReference type="EMBL" id="ESL01981.1"/>
    </source>
</evidence>
<dbReference type="Pfam" id="PF01066">
    <property type="entry name" value="CDP-OH_P_transf"/>
    <property type="match status" value="1"/>
</dbReference>
<comment type="caution">
    <text evidence="2">The sequence shown here is derived from an EMBL/GenBank/DDBJ whole genome shotgun (WGS) entry which is preliminary data.</text>
</comment>
<accession>V2Y2Q0</accession>
<reference evidence="2 3" key="1">
    <citation type="submission" date="2013-06" db="EMBL/GenBank/DDBJ databases">
        <authorList>
            <person name="Weinstock G."/>
            <person name="Sodergren E."/>
            <person name="Clifton S."/>
            <person name="Fulton L."/>
            <person name="Fulton B."/>
            <person name="Courtney L."/>
            <person name="Fronick C."/>
            <person name="Harrison M."/>
            <person name="Strong C."/>
            <person name="Farmer C."/>
            <person name="Delahaunty K."/>
            <person name="Markovic C."/>
            <person name="Hall O."/>
            <person name="Minx P."/>
            <person name="Tomlinson C."/>
            <person name="Mitreva M."/>
            <person name="Nelson J."/>
            <person name="Hou S."/>
            <person name="Wollam A."/>
            <person name="Pepin K.H."/>
            <person name="Johnson M."/>
            <person name="Bhonagiri V."/>
            <person name="Nash W.E."/>
            <person name="Warren W."/>
            <person name="Chinwalla A."/>
            <person name="Mardis E.R."/>
            <person name="Wilson R.K."/>
        </authorList>
    </citation>
    <scope>NUCLEOTIDE SEQUENCE [LARGE SCALE GENOMIC DNA]</scope>
    <source>
        <strain evidence="2 3">ATCC 51271</strain>
    </source>
</reference>
<dbReference type="EMBL" id="ACIL03000017">
    <property type="protein sequence ID" value="ESL01981.1"/>
    <property type="molecule type" value="Genomic_DNA"/>
</dbReference>
<dbReference type="InterPro" id="IPR000462">
    <property type="entry name" value="CDP-OH_P_trans"/>
</dbReference>
<keyword evidence="1" id="KW-0812">Transmembrane</keyword>
<name>V2Y2Q0_9FIRM</name>
<dbReference type="GO" id="GO:0008654">
    <property type="term" value="P:phospholipid biosynthetic process"/>
    <property type="evidence" value="ECO:0007669"/>
    <property type="project" value="InterPro"/>
</dbReference>
<evidence type="ECO:0000256" key="1">
    <source>
        <dbReference type="SAM" id="Phobius"/>
    </source>
</evidence>
<sequence>MHSALFKGETMKKGLLGYYNYTVVLTYLGMLSAFVGILMVINKDFAAAIVCLMVAGVCDMFDGMVAATKERDEREKRFGIQIDSLSDLISFGVFPALFVYTFLEYTTAAGFIASFYVLAALIRLAYFNVLEEERQQKTTERRKVYLGLPVTTIALMLPAVHIAFDCDVFKNKMVYLVLLTFVMVGFVSPFEIKKPNALGKIGMVILGILEVLGVLFLMGWDSV</sequence>
<feature type="transmembrane region" description="Helical" evidence="1">
    <location>
        <begin position="47"/>
        <end position="65"/>
    </location>
</feature>
<proteinExistence type="predicted"/>
<protein>
    <submittedName>
        <fullName evidence="2">CDP-alcohol phosphatidyltransferase</fullName>
    </submittedName>
</protein>
<feature type="transmembrane region" description="Helical" evidence="1">
    <location>
        <begin position="21"/>
        <end position="41"/>
    </location>
</feature>
<feature type="transmembrane region" description="Helical" evidence="1">
    <location>
        <begin position="142"/>
        <end position="161"/>
    </location>
</feature>
<dbReference type="GO" id="GO:0016020">
    <property type="term" value="C:membrane"/>
    <property type="evidence" value="ECO:0007669"/>
    <property type="project" value="InterPro"/>
</dbReference>
<feature type="transmembrane region" description="Helical" evidence="1">
    <location>
        <begin position="85"/>
        <end position="103"/>
    </location>
</feature>
<feature type="transmembrane region" description="Helical" evidence="1">
    <location>
        <begin position="109"/>
        <end position="130"/>
    </location>
</feature>
<feature type="transmembrane region" description="Helical" evidence="1">
    <location>
        <begin position="197"/>
        <end position="220"/>
    </location>
</feature>
<dbReference type="InterPro" id="IPR043130">
    <property type="entry name" value="CDP-OH_PTrfase_TM_dom"/>
</dbReference>
<dbReference type="GO" id="GO:0016780">
    <property type="term" value="F:phosphotransferase activity, for other substituted phosphate groups"/>
    <property type="evidence" value="ECO:0007669"/>
    <property type="project" value="InterPro"/>
</dbReference>
<dbReference type="AlphaFoldDB" id="V2Y2Q0"/>
<keyword evidence="3" id="KW-1185">Reference proteome</keyword>
<evidence type="ECO:0000313" key="3">
    <source>
        <dbReference type="Proteomes" id="UP000018227"/>
    </source>
</evidence>
<dbReference type="eggNOG" id="COG1183">
    <property type="taxonomic scope" value="Bacteria"/>
</dbReference>
<keyword evidence="1" id="KW-1133">Transmembrane helix</keyword>
<dbReference type="Gene3D" id="1.20.120.1760">
    <property type="match status" value="1"/>
</dbReference>
<gene>
    <name evidence="2" type="ORF">GCWU0000282_002799</name>
</gene>
<feature type="transmembrane region" description="Helical" evidence="1">
    <location>
        <begin position="173"/>
        <end position="190"/>
    </location>
</feature>
<dbReference type="HOGENOM" id="CLU_049944_4_0_9"/>
<keyword evidence="2" id="KW-0808">Transferase</keyword>
<dbReference type="STRING" id="592026.GCWU0000282_002799"/>
<organism evidence="2 3">
    <name type="scientific">Catonella morbi ATCC 51271</name>
    <dbReference type="NCBI Taxonomy" id="592026"/>
    <lineage>
        <taxon>Bacteria</taxon>
        <taxon>Bacillati</taxon>
        <taxon>Bacillota</taxon>
        <taxon>Clostridia</taxon>
        <taxon>Lachnospirales</taxon>
        <taxon>Lachnospiraceae</taxon>
        <taxon>Catonella</taxon>
    </lineage>
</organism>
<dbReference type="Proteomes" id="UP000018227">
    <property type="component" value="Unassembled WGS sequence"/>
</dbReference>